<dbReference type="OrthoDB" id="3000038at2759"/>
<dbReference type="EMBL" id="JAFIQS010000003">
    <property type="protein sequence ID" value="KAG5172063.1"/>
    <property type="molecule type" value="Genomic_DNA"/>
</dbReference>
<evidence type="ECO:0000313" key="1">
    <source>
        <dbReference type="EMBL" id="KAG5172063.1"/>
    </source>
</evidence>
<gene>
    <name evidence="1" type="ORF">JR316_004152</name>
</gene>
<comment type="caution">
    <text evidence="1">The sequence shown here is derived from an EMBL/GenBank/DDBJ whole genome shotgun (WGS) entry which is preliminary data.</text>
</comment>
<name>A0A8H7Y6K0_PSICU</name>
<protein>
    <submittedName>
        <fullName evidence="1">Uncharacterized protein</fullName>
    </submittedName>
</protein>
<sequence>MFNDSESHNHVQIEDLIENAFEEIDPAPSLIRIINNHPGYEDIEFLIVDAYIRAIERMPSRGYALPKALKKLEAISADIDNDLASTVYFNADFSNVEASEYGPKNKFLMHSFISGLSIKHNLAQTTTMYALIEKGLDPDGARQKCESFSGITNEIFVVGACIQVLLAGSVLISESAGPNYRTTADIVARQLKSRMEEGVVKEKHAHAVLELAIAHADSGLLANNDRDDVWTLLFPPPSTH</sequence>
<dbReference type="AlphaFoldDB" id="A0A8H7Y6K0"/>
<proteinExistence type="predicted"/>
<reference evidence="1" key="1">
    <citation type="submission" date="2021-02" db="EMBL/GenBank/DDBJ databases">
        <title>Psilocybe cubensis genome.</title>
        <authorList>
            <person name="Mckernan K.J."/>
            <person name="Crawford S."/>
            <person name="Trippe A."/>
            <person name="Kane L.T."/>
            <person name="Mclaughlin S."/>
        </authorList>
    </citation>
    <scope>NUCLEOTIDE SEQUENCE [LARGE SCALE GENOMIC DNA]</scope>
    <source>
        <strain evidence="1">MGC-MH-2018</strain>
    </source>
</reference>
<accession>A0A8H7Y6K0</accession>
<organism evidence="1">
    <name type="scientific">Psilocybe cubensis</name>
    <name type="common">Psychedelic mushroom</name>
    <name type="synonym">Stropharia cubensis</name>
    <dbReference type="NCBI Taxonomy" id="181762"/>
    <lineage>
        <taxon>Eukaryota</taxon>
        <taxon>Fungi</taxon>
        <taxon>Dikarya</taxon>
        <taxon>Basidiomycota</taxon>
        <taxon>Agaricomycotina</taxon>
        <taxon>Agaricomycetes</taxon>
        <taxon>Agaricomycetidae</taxon>
        <taxon>Agaricales</taxon>
        <taxon>Agaricineae</taxon>
        <taxon>Strophariaceae</taxon>
        <taxon>Psilocybe</taxon>
    </lineage>
</organism>